<evidence type="ECO:0000313" key="1">
    <source>
        <dbReference type="EMBL" id="RLY57369.1"/>
    </source>
</evidence>
<accession>A0A3L9EGB6</accession>
<name>A0A3L9EGB6_ECOLX</name>
<reference evidence="1 2" key="1">
    <citation type="submission" date="2018-10" db="EMBL/GenBank/DDBJ databases">
        <title>Comparison of Escherichia coli isolates recovered from retail chicken and from chicken fecal samples by antimicrobial susceptibility test and whole genome sequencing.</title>
        <authorList>
            <person name="Tang B."/>
            <person name="Ma Y."/>
            <person name="He X."/>
            <person name="Cao L."/>
            <person name="Xia X."/>
            <person name="Yang H."/>
        </authorList>
    </citation>
    <scope>NUCLEOTIDE SEQUENCE [LARGE SCALE GENOMIC DNA]</scope>
    <source>
        <strain evidence="1 2">CMJH98b</strain>
    </source>
</reference>
<dbReference type="AlphaFoldDB" id="A0A3L9EGB6"/>
<evidence type="ECO:0000313" key="2">
    <source>
        <dbReference type="Proteomes" id="UP000281340"/>
    </source>
</evidence>
<gene>
    <name evidence="1" type="ORF">EAI46_13415</name>
</gene>
<protein>
    <submittedName>
        <fullName evidence="1">Uncharacterized protein</fullName>
    </submittedName>
</protein>
<dbReference type="Proteomes" id="UP000281340">
    <property type="component" value="Unassembled WGS sequence"/>
</dbReference>
<comment type="caution">
    <text evidence="1">The sequence shown here is derived from an EMBL/GenBank/DDBJ whole genome shotgun (WGS) entry which is preliminary data.</text>
</comment>
<sequence>MLTIILFGAGWEGDVWDLEGYSPVIKAPDQTFRLLKSSGGTPIFEDAEFEVFEYQLGDEIYLVGCHGNKPSDDVIKSHIQHCDPKPKPYKTL</sequence>
<proteinExistence type="predicted"/>
<dbReference type="EMBL" id="RDDM01000091">
    <property type="protein sequence ID" value="RLY57369.1"/>
    <property type="molecule type" value="Genomic_DNA"/>
</dbReference>
<dbReference type="RefSeq" id="WP_074404517.1">
    <property type="nucleotide sequence ID" value="NZ_FCPA01000052.1"/>
</dbReference>
<organism evidence="1 2">
    <name type="scientific">Escherichia coli</name>
    <dbReference type="NCBI Taxonomy" id="562"/>
    <lineage>
        <taxon>Bacteria</taxon>
        <taxon>Pseudomonadati</taxon>
        <taxon>Pseudomonadota</taxon>
        <taxon>Gammaproteobacteria</taxon>
        <taxon>Enterobacterales</taxon>
        <taxon>Enterobacteriaceae</taxon>
        <taxon>Escherichia</taxon>
    </lineage>
</organism>